<dbReference type="EMBL" id="JASNQZ010000012">
    <property type="protein sequence ID" value="KAL0950022.1"/>
    <property type="molecule type" value="Genomic_DNA"/>
</dbReference>
<proteinExistence type="predicted"/>
<feature type="compositionally biased region" description="Basic and acidic residues" evidence="2">
    <location>
        <begin position="49"/>
        <end position="59"/>
    </location>
</feature>
<evidence type="ECO:0000313" key="4">
    <source>
        <dbReference type="Proteomes" id="UP001556367"/>
    </source>
</evidence>
<feature type="compositionally biased region" description="Polar residues" evidence="2">
    <location>
        <begin position="410"/>
        <end position="419"/>
    </location>
</feature>
<feature type="coiled-coil region" evidence="1">
    <location>
        <begin position="155"/>
        <end position="238"/>
    </location>
</feature>
<reference evidence="4" key="1">
    <citation type="submission" date="2024-06" db="EMBL/GenBank/DDBJ databases">
        <title>Multi-omics analyses provide insights into the biosynthesis of the anticancer antibiotic pleurotin in Hohenbuehelia grisea.</title>
        <authorList>
            <person name="Weaver J.A."/>
            <person name="Alberti F."/>
        </authorList>
    </citation>
    <scope>NUCLEOTIDE SEQUENCE [LARGE SCALE GENOMIC DNA]</scope>
    <source>
        <strain evidence="4">T-177</strain>
    </source>
</reference>
<sequence>MAPKSKTASATNGSAKAAPPSRSETATPVSVADKRDTSEPPSATTGGGRPDKKVYDAEQERIKKDIDALNVKLSAVRDKISLATSKSGPGNERRSALHAELDTLRGQQAGNKTSRAKIFEQVKTIQDGIQKKIKDLQASKTKTPFKTAAEVDAHIKNLEKQIESGNMKLADEKRALSDISQCKRSRRIVEGFQAEQEAIDAERAKVDELKKQLDDPEAKAVAERYDTIRDELDKIKKESEEAYGNRQKLFDERDDIQAQLTVLYNEKRESARVYKEANDRFYSKLHEDRARRAERAKAQRAAEEAQKKQEIAERLRDEATAPAYQAQIEDCQTLIDSFSGKSTSNVAFKSVPLAVRGEVAGVAKHELRQVEDKPLDGLVVRKKKGEDEDAYFVGGKGKKGKKGGAKANGSADSAPSNDRLNVPLPTLSALLSLSIPPPASSADVPRVIEDLKTKKAWFEANQERVTAENVAKAEAEIQRLTGGKADSKADDEPAASTSDEITPPNGGGERPAEPSATPKVADLPSTGVSSEAVDAKLEVVQEQEASS</sequence>
<dbReference type="PANTHER" id="PTHR31027">
    <property type="entry name" value="NUCLEAR SEGREGATION PROTEIN BFR1"/>
    <property type="match status" value="1"/>
</dbReference>
<evidence type="ECO:0000256" key="2">
    <source>
        <dbReference type="SAM" id="MobiDB-lite"/>
    </source>
</evidence>
<dbReference type="Proteomes" id="UP001556367">
    <property type="component" value="Unassembled WGS sequence"/>
</dbReference>
<dbReference type="InterPro" id="IPR039604">
    <property type="entry name" value="Bfr1"/>
</dbReference>
<gene>
    <name evidence="3" type="ORF">HGRIS_010030</name>
</gene>
<feature type="compositionally biased region" description="Polar residues" evidence="2">
    <location>
        <begin position="1"/>
        <end position="14"/>
    </location>
</feature>
<feature type="region of interest" description="Disordered" evidence="2">
    <location>
        <begin position="478"/>
        <end position="534"/>
    </location>
</feature>
<evidence type="ECO:0000313" key="3">
    <source>
        <dbReference type="EMBL" id="KAL0950022.1"/>
    </source>
</evidence>
<feature type="region of interest" description="Disordered" evidence="2">
    <location>
        <begin position="390"/>
        <end position="422"/>
    </location>
</feature>
<name>A0ABR3J387_9AGAR</name>
<evidence type="ECO:0008006" key="5">
    <source>
        <dbReference type="Google" id="ProtNLM"/>
    </source>
</evidence>
<comment type="caution">
    <text evidence="3">The sequence shown here is derived from an EMBL/GenBank/DDBJ whole genome shotgun (WGS) entry which is preliminary data.</text>
</comment>
<evidence type="ECO:0000256" key="1">
    <source>
        <dbReference type="SAM" id="Coils"/>
    </source>
</evidence>
<accession>A0ABR3J387</accession>
<keyword evidence="1" id="KW-0175">Coiled coil</keyword>
<feature type="region of interest" description="Disordered" evidence="2">
    <location>
        <begin position="1"/>
        <end position="59"/>
    </location>
</feature>
<keyword evidence="4" id="KW-1185">Reference proteome</keyword>
<feature type="region of interest" description="Disordered" evidence="2">
    <location>
        <begin position="292"/>
        <end position="316"/>
    </location>
</feature>
<organism evidence="3 4">
    <name type="scientific">Hohenbuehelia grisea</name>
    <dbReference type="NCBI Taxonomy" id="104357"/>
    <lineage>
        <taxon>Eukaryota</taxon>
        <taxon>Fungi</taxon>
        <taxon>Dikarya</taxon>
        <taxon>Basidiomycota</taxon>
        <taxon>Agaricomycotina</taxon>
        <taxon>Agaricomycetes</taxon>
        <taxon>Agaricomycetidae</taxon>
        <taxon>Agaricales</taxon>
        <taxon>Pleurotineae</taxon>
        <taxon>Pleurotaceae</taxon>
        <taxon>Hohenbuehelia</taxon>
    </lineage>
</organism>
<dbReference type="PANTHER" id="PTHR31027:SF2">
    <property type="entry name" value="LEBERCILIN DOMAIN-CONTAINING PROTEIN"/>
    <property type="match status" value="1"/>
</dbReference>
<protein>
    <recommendedName>
        <fullName evidence="5">Nuclear segregation protein Bfr1</fullName>
    </recommendedName>
</protein>